<evidence type="ECO:0000313" key="2">
    <source>
        <dbReference type="Proteomes" id="UP000291117"/>
    </source>
</evidence>
<sequence>MGSYAQIIVDRRSKTAEVISSTSDDTKMTNNTAEMIRAGIDVSCTREDREYTKYDTSYGPYKFEKGLYDRLFEEYHTLTGKSLKRW</sequence>
<name>A0A4R0NHK8_9SPHI</name>
<proteinExistence type="predicted"/>
<organism evidence="1 2">
    <name type="scientific">Pedobacter hiemivivus</name>
    <dbReference type="NCBI Taxonomy" id="2530454"/>
    <lineage>
        <taxon>Bacteria</taxon>
        <taxon>Pseudomonadati</taxon>
        <taxon>Bacteroidota</taxon>
        <taxon>Sphingobacteriia</taxon>
        <taxon>Sphingobacteriales</taxon>
        <taxon>Sphingobacteriaceae</taxon>
        <taxon>Pedobacter</taxon>
    </lineage>
</organism>
<protein>
    <submittedName>
        <fullName evidence="1">Uncharacterized protein</fullName>
    </submittedName>
</protein>
<keyword evidence="2" id="KW-1185">Reference proteome</keyword>
<dbReference type="EMBL" id="SJSM01000002">
    <property type="protein sequence ID" value="TCC98812.1"/>
    <property type="molecule type" value="Genomic_DNA"/>
</dbReference>
<comment type="caution">
    <text evidence="1">The sequence shown here is derived from an EMBL/GenBank/DDBJ whole genome shotgun (WGS) entry which is preliminary data.</text>
</comment>
<dbReference type="RefSeq" id="WP_131607792.1">
    <property type="nucleotide sequence ID" value="NZ_SJSM01000002.1"/>
</dbReference>
<dbReference type="AlphaFoldDB" id="A0A4R0NHK8"/>
<accession>A0A4R0NHK8</accession>
<dbReference type="Proteomes" id="UP000291117">
    <property type="component" value="Unassembled WGS sequence"/>
</dbReference>
<reference evidence="1 2" key="1">
    <citation type="submission" date="2019-02" db="EMBL/GenBank/DDBJ databases">
        <title>Pedobacter sp. RP-3-8 sp. nov., isolated from Arctic soil.</title>
        <authorList>
            <person name="Dahal R.H."/>
        </authorList>
    </citation>
    <scope>NUCLEOTIDE SEQUENCE [LARGE SCALE GENOMIC DNA]</scope>
    <source>
        <strain evidence="1 2">RP-3-8</strain>
    </source>
</reference>
<evidence type="ECO:0000313" key="1">
    <source>
        <dbReference type="EMBL" id="TCC98812.1"/>
    </source>
</evidence>
<gene>
    <name evidence="1" type="ORF">EZ444_05925</name>
</gene>